<protein>
    <submittedName>
        <fullName evidence="2">Uncharacterized protein</fullName>
    </submittedName>
</protein>
<feature type="compositionally biased region" description="Basic residues" evidence="1">
    <location>
        <begin position="421"/>
        <end position="432"/>
    </location>
</feature>
<proteinExistence type="predicted"/>
<keyword evidence="3" id="KW-1185">Reference proteome</keyword>
<feature type="compositionally biased region" description="Polar residues" evidence="1">
    <location>
        <begin position="1"/>
        <end position="22"/>
    </location>
</feature>
<evidence type="ECO:0000313" key="3">
    <source>
        <dbReference type="Proteomes" id="UP001163846"/>
    </source>
</evidence>
<evidence type="ECO:0000313" key="2">
    <source>
        <dbReference type="EMBL" id="KAJ3843050.1"/>
    </source>
</evidence>
<comment type="caution">
    <text evidence="2">The sequence shown here is derived from an EMBL/GenBank/DDBJ whole genome shotgun (WGS) entry which is preliminary data.</text>
</comment>
<reference evidence="2" key="1">
    <citation type="submission" date="2022-08" db="EMBL/GenBank/DDBJ databases">
        <authorList>
            <consortium name="DOE Joint Genome Institute"/>
            <person name="Min B."/>
            <person name="Riley R."/>
            <person name="Sierra-Patev S."/>
            <person name="Naranjo-Ortiz M."/>
            <person name="Looney B."/>
            <person name="Konkel Z."/>
            <person name="Slot J.C."/>
            <person name="Sakamoto Y."/>
            <person name="Steenwyk J.L."/>
            <person name="Rokas A."/>
            <person name="Carro J."/>
            <person name="Camarero S."/>
            <person name="Ferreira P."/>
            <person name="Molpeceres G."/>
            <person name="Ruiz-Duenas F.J."/>
            <person name="Serrano A."/>
            <person name="Henrissat B."/>
            <person name="Drula E."/>
            <person name="Hughes K.W."/>
            <person name="Mata J.L."/>
            <person name="Ishikawa N.K."/>
            <person name="Vargas-Isla R."/>
            <person name="Ushijima S."/>
            <person name="Smith C.A."/>
            <person name="Ahrendt S."/>
            <person name="Andreopoulos W."/>
            <person name="He G."/>
            <person name="Labutti K."/>
            <person name="Lipzen A."/>
            <person name="Ng V."/>
            <person name="Sandor L."/>
            <person name="Barry K."/>
            <person name="Martinez A.T."/>
            <person name="Xiao Y."/>
            <person name="Gibbons J.G."/>
            <person name="Terashima K."/>
            <person name="Hibbett D.S."/>
            <person name="Grigoriev I.V."/>
        </authorList>
    </citation>
    <scope>NUCLEOTIDE SEQUENCE</scope>
    <source>
        <strain evidence="2">TFB9207</strain>
    </source>
</reference>
<dbReference type="EMBL" id="MU805987">
    <property type="protein sequence ID" value="KAJ3843050.1"/>
    <property type="molecule type" value="Genomic_DNA"/>
</dbReference>
<feature type="region of interest" description="Disordered" evidence="1">
    <location>
        <begin position="397"/>
        <end position="432"/>
    </location>
</feature>
<feature type="compositionally biased region" description="Polar residues" evidence="1">
    <location>
        <begin position="229"/>
        <end position="242"/>
    </location>
</feature>
<dbReference type="AlphaFoldDB" id="A0AA38PHI4"/>
<feature type="compositionally biased region" description="Basic and acidic residues" evidence="1">
    <location>
        <begin position="609"/>
        <end position="634"/>
    </location>
</feature>
<organism evidence="2 3">
    <name type="scientific">Lentinula raphanica</name>
    <dbReference type="NCBI Taxonomy" id="153919"/>
    <lineage>
        <taxon>Eukaryota</taxon>
        <taxon>Fungi</taxon>
        <taxon>Dikarya</taxon>
        <taxon>Basidiomycota</taxon>
        <taxon>Agaricomycotina</taxon>
        <taxon>Agaricomycetes</taxon>
        <taxon>Agaricomycetidae</taxon>
        <taxon>Agaricales</taxon>
        <taxon>Marasmiineae</taxon>
        <taxon>Omphalotaceae</taxon>
        <taxon>Lentinula</taxon>
    </lineage>
</organism>
<accession>A0AA38PHI4</accession>
<feature type="compositionally biased region" description="Polar residues" evidence="1">
    <location>
        <begin position="174"/>
        <end position="189"/>
    </location>
</feature>
<sequence length="724" mass="78628">MEASQTAPSESSTSNLTVNTPLNRPPLSAQESREKRLANSQARFRNRGGIYQPPIRSNPLVDLLNSNLKSVNPPRARSRSPAKSPVRRTSIKATVDDDNGISVPSKAKGRKSTAKKVVDDEFGPIPGASSSKRAVSKKQKKSNAAPKKSTAKRSLKSLPDTVESDDPVSKPPTVLSNVRISRKSVAQKQIEQEPDTEPQRRKPPGKTKAAPSISQKRKGKEIQSDTDGKTGTSSRLKSTAVSRTKGKDSEHTSRSTKAVLTSEFKLPIPISSDSELDTRNSDSNTLDYPSSPLARKGKRRAATNSNYVEDDTERETEDTRLLKKPPKPKSRSAKQAKKPSKQQQPAPQDMTGETPKQTRARLVLTPVPEEPEPDTEAEREILAACLAQELADAISNSGGNVATISKDDTKLKGSGSEKTAVGKRKERRKNKVVQKAQEVESVVEGLAVEAETAVVKKDDRGLVADDEQVEDRAQANLVVLTEKEPKTTTRGKSRKRAKSHNLDDTNDAASEAEPVALASPSRTRKRARRAAETETVDDEMSPQTKKAKTVQADLSPPVLKATSGKTKALRATEPIQGLEKTNDGDTTSFEGNDNPGKKQNKRKRAAVTTDREVNDAEPTSKKRKEEQGSTRKTDSTAISEPVSPRLKTASRKQKENPTASKKSKPSADPAKKVAKPLSKKSSSDPTGTVKRGPPKSVLDRIKRSAALNRAHDIDDEPDELNLLP</sequence>
<feature type="compositionally biased region" description="Acidic residues" evidence="1">
    <location>
        <begin position="713"/>
        <end position="724"/>
    </location>
</feature>
<feature type="compositionally biased region" description="Basic residues" evidence="1">
    <location>
        <begin position="322"/>
        <end position="340"/>
    </location>
</feature>
<feature type="region of interest" description="Disordered" evidence="1">
    <location>
        <begin position="1"/>
        <end position="377"/>
    </location>
</feature>
<name>A0AA38PHI4_9AGAR</name>
<evidence type="ECO:0000256" key="1">
    <source>
        <dbReference type="SAM" id="MobiDB-lite"/>
    </source>
</evidence>
<feature type="compositionally biased region" description="Basic residues" evidence="1">
    <location>
        <begin position="76"/>
        <end position="90"/>
    </location>
</feature>
<feature type="region of interest" description="Disordered" evidence="1">
    <location>
        <begin position="456"/>
        <end position="724"/>
    </location>
</feature>
<gene>
    <name evidence="2" type="ORF">F5878DRAFT_334312</name>
</gene>
<feature type="compositionally biased region" description="Basic residues" evidence="1">
    <location>
        <begin position="489"/>
        <end position="499"/>
    </location>
</feature>
<dbReference type="Proteomes" id="UP001163846">
    <property type="component" value="Unassembled WGS sequence"/>
</dbReference>